<evidence type="ECO:0000256" key="6">
    <source>
        <dbReference type="ARBA" id="ARBA00022553"/>
    </source>
</evidence>
<evidence type="ECO:0000256" key="10">
    <source>
        <dbReference type="ARBA" id="ARBA00022777"/>
    </source>
</evidence>
<evidence type="ECO:0000256" key="8">
    <source>
        <dbReference type="ARBA" id="ARBA00022692"/>
    </source>
</evidence>
<dbReference type="GO" id="GO:0016036">
    <property type="term" value="P:cellular response to phosphate starvation"/>
    <property type="evidence" value="ECO:0007669"/>
    <property type="project" value="TreeGrafter"/>
</dbReference>
<dbReference type="InterPro" id="IPR004358">
    <property type="entry name" value="Sig_transdc_His_kin-like_C"/>
</dbReference>
<feature type="transmembrane region" description="Helical" evidence="15">
    <location>
        <begin position="28"/>
        <end position="59"/>
    </location>
</feature>
<dbReference type="EC" id="2.7.13.3" evidence="3"/>
<gene>
    <name evidence="17" type="primary">phoR</name>
    <name evidence="17" type="ORF">GR156_21805</name>
</gene>
<evidence type="ECO:0000256" key="7">
    <source>
        <dbReference type="ARBA" id="ARBA00022679"/>
    </source>
</evidence>
<proteinExistence type="predicted"/>
<dbReference type="Pfam" id="PF02518">
    <property type="entry name" value="HATPase_c"/>
    <property type="match status" value="1"/>
</dbReference>
<dbReference type="GO" id="GO:0005524">
    <property type="term" value="F:ATP binding"/>
    <property type="evidence" value="ECO:0007669"/>
    <property type="project" value="UniProtKB-KW"/>
</dbReference>
<evidence type="ECO:0000256" key="1">
    <source>
        <dbReference type="ARBA" id="ARBA00000085"/>
    </source>
</evidence>
<reference evidence="17 18" key="1">
    <citation type="submission" date="2019-12" db="EMBL/GenBank/DDBJ databases">
        <title>Shinella granuli gen. nov., sp. nov., and proposal of the reclassification of Zoogloea ramigera ATCC 19623 as Shinella zoogloeoides sp. nov.</title>
        <authorList>
            <person name="Gao J."/>
        </authorList>
    </citation>
    <scope>NUCLEOTIDE SEQUENCE [LARGE SCALE GENOMIC DNA]</scope>
    <source>
        <strain evidence="17 18">DSM 287</strain>
    </source>
</reference>
<dbReference type="GO" id="GO:0000155">
    <property type="term" value="F:phosphorelay sensor kinase activity"/>
    <property type="evidence" value="ECO:0007669"/>
    <property type="project" value="InterPro"/>
</dbReference>
<keyword evidence="12 15" id="KW-1133">Transmembrane helix</keyword>
<evidence type="ECO:0000256" key="11">
    <source>
        <dbReference type="ARBA" id="ARBA00022840"/>
    </source>
</evidence>
<keyword evidence="9" id="KW-0547">Nucleotide-binding</keyword>
<dbReference type="Gene3D" id="3.30.565.10">
    <property type="entry name" value="Histidine kinase-like ATPase, C-terminal domain"/>
    <property type="match status" value="1"/>
</dbReference>
<dbReference type="Proteomes" id="UP000440304">
    <property type="component" value="Unassembled WGS sequence"/>
</dbReference>
<evidence type="ECO:0000256" key="2">
    <source>
        <dbReference type="ARBA" id="ARBA00004236"/>
    </source>
</evidence>
<keyword evidence="6" id="KW-0597">Phosphoprotein</keyword>
<dbReference type="InterPro" id="IPR036890">
    <property type="entry name" value="HATPase_C_sf"/>
</dbReference>
<dbReference type="Gene3D" id="1.10.287.130">
    <property type="match status" value="1"/>
</dbReference>
<dbReference type="InterPro" id="IPR050351">
    <property type="entry name" value="BphY/WalK/GraS-like"/>
</dbReference>
<evidence type="ECO:0000313" key="18">
    <source>
        <dbReference type="Proteomes" id="UP000440304"/>
    </source>
</evidence>
<dbReference type="SUPFAM" id="SSF47384">
    <property type="entry name" value="Homodimeric domain of signal transducing histidine kinase"/>
    <property type="match status" value="1"/>
</dbReference>
<dbReference type="FunFam" id="1.10.287.130:FF:000008">
    <property type="entry name" value="Two-component sensor histidine kinase"/>
    <property type="match status" value="1"/>
</dbReference>
<evidence type="ECO:0000256" key="14">
    <source>
        <dbReference type="ARBA" id="ARBA00023136"/>
    </source>
</evidence>
<dbReference type="FunFam" id="3.30.565.10:FF:000006">
    <property type="entry name" value="Sensor histidine kinase WalK"/>
    <property type="match status" value="1"/>
</dbReference>
<evidence type="ECO:0000256" key="15">
    <source>
        <dbReference type="SAM" id="Phobius"/>
    </source>
</evidence>
<keyword evidence="8 15" id="KW-0812">Transmembrane</keyword>
<dbReference type="GO" id="GO:0005886">
    <property type="term" value="C:plasma membrane"/>
    <property type="evidence" value="ECO:0007669"/>
    <property type="project" value="UniProtKB-SubCell"/>
</dbReference>
<evidence type="ECO:0000259" key="16">
    <source>
        <dbReference type="PROSITE" id="PS50109"/>
    </source>
</evidence>
<comment type="caution">
    <text evidence="17">The sequence shown here is derived from an EMBL/GenBank/DDBJ whole genome shotgun (WGS) entry which is preliminary data.</text>
</comment>
<keyword evidence="10 17" id="KW-0418">Kinase</keyword>
<keyword evidence="4" id="KW-0813">Transport</keyword>
<protein>
    <recommendedName>
        <fullName evidence="3">histidine kinase</fullName>
        <ecNumber evidence="3">2.7.13.3</ecNumber>
    </recommendedName>
</protein>
<evidence type="ECO:0000256" key="9">
    <source>
        <dbReference type="ARBA" id="ARBA00022741"/>
    </source>
</evidence>
<dbReference type="InterPro" id="IPR003594">
    <property type="entry name" value="HATPase_dom"/>
</dbReference>
<accession>A0A6N8TI16</accession>
<dbReference type="CDD" id="cd00082">
    <property type="entry name" value="HisKA"/>
    <property type="match status" value="1"/>
</dbReference>
<evidence type="ECO:0000313" key="17">
    <source>
        <dbReference type="EMBL" id="MXO02937.1"/>
    </source>
</evidence>
<dbReference type="PROSITE" id="PS50109">
    <property type="entry name" value="HIS_KIN"/>
    <property type="match status" value="1"/>
</dbReference>
<keyword evidence="7" id="KW-0808">Transferase</keyword>
<dbReference type="OrthoDB" id="9813151at2"/>
<keyword evidence="13" id="KW-0902">Two-component regulatory system</keyword>
<evidence type="ECO:0000256" key="5">
    <source>
        <dbReference type="ARBA" id="ARBA00022475"/>
    </source>
</evidence>
<evidence type="ECO:0000256" key="3">
    <source>
        <dbReference type="ARBA" id="ARBA00012438"/>
    </source>
</evidence>
<evidence type="ECO:0000256" key="12">
    <source>
        <dbReference type="ARBA" id="ARBA00022989"/>
    </source>
</evidence>
<dbReference type="SMART" id="SM00387">
    <property type="entry name" value="HATPase_c"/>
    <property type="match status" value="1"/>
</dbReference>
<dbReference type="InterPro" id="IPR005467">
    <property type="entry name" value="His_kinase_dom"/>
</dbReference>
<dbReference type="SMART" id="SM00388">
    <property type="entry name" value="HisKA"/>
    <property type="match status" value="1"/>
</dbReference>
<name>A0A6N8TI16_SHIZO</name>
<keyword evidence="5" id="KW-1003">Cell membrane</keyword>
<evidence type="ECO:0000256" key="4">
    <source>
        <dbReference type="ARBA" id="ARBA00022448"/>
    </source>
</evidence>
<dbReference type="SUPFAM" id="SSF55874">
    <property type="entry name" value="ATPase domain of HSP90 chaperone/DNA topoisomerase II/histidine kinase"/>
    <property type="match status" value="1"/>
</dbReference>
<dbReference type="EMBL" id="WUML01000038">
    <property type="protein sequence ID" value="MXO02937.1"/>
    <property type="molecule type" value="Genomic_DNA"/>
</dbReference>
<dbReference type="PRINTS" id="PR00344">
    <property type="entry name" value="BCTRLSENSOR"/>
</dbReference>
<dbReference type="NCBIfam" id="TIGR02966">
    <property type="entry name" value="phoR_proteo"/>
    <property type="match status" value="1"/>
</dbReference>
<dbReference type="InterPro" id="IPR014310">
    <property type="entry name" value="Sig_transdc_His_kinase_PhoR"/>
</dbReference>
<dbReference type="InterPro" id="IPR003661">
    <property type="entry name" value="HisK_dim/P_dom"/>
</dbReference>
<dbReference type="GO" id="GO:0004721">
    <property type="term" value="F:phosphoprotein phosphatase activity"/>
    <property type="evidence" value="ECO:0007669"/>
    <property type="project" value="TreeGrafter"/>
</dbReference>
<organism evidence="17 18">
    <name type="scientific">Shinella zoogloeoides</name>
    <name type="common">Crabtreella saccharophila</name>
    <dbReference type="NCBI Taxonomy" id="352475"/>
    <lineage>
        <taxon>Bacteria</taxon>
        <taxon>Pseudomonadati</taxon>
        <taxon>Pseudomonadota</taxon>
        <taxon>Alphaproteobacteria</taxon>
        <taxon>Hyphomicrobiales</taxon>
        <taxon>Rhizobiaceae</taxon>
        <taxon>Shinella</taxon>
    </lineage>
</organism>
<comment type="subcellular location">
    <subcellularLocation>
        <location evidence="2">Cell membrane</location>
    </subcellularLocation>
</comment>
<dbReference type="PANTHER" id="PTHR45453:SF1">
    <property type="entry name" value="PHOSPHATE REGULON SENSOR PROTEIN PHOR"/>
    <property type="match status" value="1"/>
</dbReference>
<comment type="catalytic activity">
    <reaction evidence="1">
        <text>ATP + protein L-histidine = ADP + protein N-phospho-L-histidine.</text>
        <dbReference type="EC" id="2.7.13.3"/>
    </reaction>
</comment>
<feature type="domain" description="Histidine kinase" evidence="16">
    <location>
        <begin position="212"/>
        <end position="427"/>
    </location>
</feature>
<sequence length="427" mass="46396">MLAREWVAVADQRTGFGWLAAQLWGERVLIAAAVFVGFMMWLAGLHLGWVSFAVLLLVIAGLMRMERRTAGSVRTMAVPAAPVPEPAPPADDLAAVSAVLGALDAPALLLSARQTVKLQNRAAEAVFGPIPQGSDLAGRIRAPGILDMVREAIGSGQPRETEHAERLPSETVYVVRIAPLAGPATEPLWLLTFRDVSQAHRIDRMRSDFIANASHELRTPLASLRGFIETLQGPARNDPKAHERFLGIMHEQATRMSRLVDDLLSLSRLELRSNLAPDQSVDLVPLLGHVRDSLQPLAGDLGVDIVLDLPQHPVTVPGDRDELVEVCENLIENACKYGQEGRRVDVVLTGGGEAPVELSVTDYGPGIPPEHVPRITERFYRVNVEASRSKKGTGLGLAIVKHILTRHKARLVVKSELGKGTVFTVKF</sequence>
<keyword evidence="11" id="KW-0067">ATP-binding</keyword>
<dbReference type="PANTHER" id="PTHR45453">
    <property type="entry name" value="PHOSPHATE REGULON SENSOR PROTEIN PHOR"/>
    <property type="match status" value="1"/>
</dbReference>
<dbReference type="Pfam" id="PF00512">
    <property type="entry name" value="HisKA"/>
    <property type="match status" value="1"/>
</dbReference>
<evidence type="ECO:0000256" key="13">
    <source>
        <dbReference type="ARBA" id="ARBA00023012"/>
    </source>
</evidence>
<keyword evidence="14 15" id="KW-0472">Membrane</keyword>
<dbReference type="InterPro" id="IPR036097">
    <property type="entry name" value="HisK_dim/P_sf"/>
</dbReference>
<dbReference type="AlphaFoldDB" id="A0A6N8TI16"/>